<comment type="caution">
    <text evidence="4">The sequence shown here is derived from an EMBL/GenBank/DDBJ whole genome shotgun (WGS) entry which is preliminary data.</text>
</comment>
<reference evidence="4" key="1">
    <citation type="submission" date="2021-02" db="EMBL/GenBank/DDBJ databases">
        <authorList>
            <person name="Dougan E. K."/>
            <person name="Rhodes N."/>
            <person name="Thang M."/>
            <person name="Chan C."/>
        </authorList>
    </citation>
    <scope>NUCLEOTIDE SEQUENCE</scope>
</reference>
<dbReference type="SUPFAM" id="SSF51197">
    <property type="entry name" value="Clavaminate synthase-like"/>
    <property type="match status" value="1"/>
</dbReference>
<protein>
    <recommendedName>
        <fullName evidence="3">TauD/TfdA-like domain-containing protein</fullName>
    </recommendedName>
</protein>
<dbReference type="PANTHER" id="PTHR10696">
    <property type="entry name" value="GAMMA-BUTYROBETAINE HYDROXYLASE-RELATED"/>
    <property type="match status" value="1"/>
</dbReference>
<organism evidence="4 5">
    <name type="scientific">Symbiodinium necroappetens</name>
    <dbReference type="NCBI Taxonomy" id="1628268"/>
    <lineage>
        <taxon>Eukaryota</taxon>
        <taxon>Sar</taxon>
        <taxon>Alveolata</taxon>
        <taxon>Dinophyceae</taxon>
        <taxon>Suessiales</taxon>
        <taxon>Symbiodiniaceae</taxon>
        <taxon>Symbiodinium</taxon>
    </lineage>
</organism>
<dbReference type="GO" id="GO:0016491">
    <property type="term" value="F:oxidoreductase activity"/>
    <property type="evidence" value="ECO:0007669"/>
    <property type="project" value="UniProtKB-KW"/>
</dbReference>
<dbReference type="Proteomes" id="UP000601435">
    <property type="component" value="Unassembled WGS sequence"/>
</dbReference>
<dbReference type="Gene3D" id="3.60.130.10">
    <property type="entry name" value="Clavaminate synthase-like"/>
    <property type="match status" value="1"/>
</dbReference>
<evidence type="ECO:0000256" key="1">
    <source>
        <dbReference type="ARBA" id="ARBA00023002"/>
    </source>
</evidence>
<evidence type="ECO:0000256" key="2">
    <source>
        <dbReference type="SAM" id="SignalP"/>
    </source>
</evidence>
<dbReference type="AlphaFoldDB" id="A0A812PR21"/>
<keyword evidence="5" id="KW-1185">Reference proteome</keyword>
<gene>
    <name evidence="4" type="ORF">SNEC2469_LOCUS9992</name>
</gene>
<feature type="signal peptide" evidence="2">
    <location>
        <begin position="1"/>
        <end position="19"/>
    </location>
</feature>
<keyword evidence="2" id="KW-0732">Signal</keyword>
<evidence type="ECO:0000313" key="4">
    <source>
        <dbReference type="EMBL" id="CAE7371908.1"/>
    </source>
</evidence>
<accession>A0A812PR21</accession>
<keyword evidence="1" id="KW-0560">Oxidoreductase</keyword>
<sequence length="343" mass="37399">MAVWGWLSLAVCQVEAASAIPVVHRSQGPEAAGSMLASVGAVLIKGEVPTSKEFENLAMSAWQAAGHPGLGLGNYNKVGTVQRPMLSEGIYDVAAGAPAHLPVSPHSEQAYLYQVPRFCGFVCMRAADTGGELQLFDNVLLGTELRNLTDKLAKLGLTYFRVMGDQVHSANWSYATGMWQDRFGTTSWPEAKRLASLDEMMGGKPGAELGPWLQGTVILNWTVPAVTWINMTSNSHEKTKPAKAVLQSILDSHKSVNYGTGIPALHSTWGDGSEFEEWELAAFRAAVTRSLWVSVKLEEGDVVVVDNWHYAHGRLPYEGPRKHAALISDRFPRQVQQQQEACV</sequence>
<dbReference type="PANTHER" id="PTHR10696:SF21">
    <property type="entry name" value="TAUD_TFDA-LIKE DOMAIN-CONTAINING PROTEIN"/>
    <property type="match status" value="1"/>
</dbReference>
<dbReference type="OrthoDB" id="408743at2759"/>
<proteinExistence type="predicted"/>
<dbReference type="Pfam" id="PF02668">
    <property type="entry name" value="TauD"/>
    <property type="match status" value="1"/>
</dbReference>
<dbReference type="InterPro" id="IPR042098">
    <property type="entry name" value="TauD-like_sf"/>
</dbReference>
<name>A0A812PR21_9DINO</name>
<feature type="chain" id="PRO_5032438922" description="TauD/TfdA-like domain-containing protein" evidence="2">
    <location>
        <begin position="20"/>
        <end position="343"/>
    </location>
</feature>
<evidence type="ECO:0000313" key="5">
    <source>
        <dbReference type="Proteomes" id="UP000601435"/>
    </source>
</evidence>
<evidence type="ECO:0000259" key="3">
    <source>
        <dbReference type="Pfam" id="PF02668"/>
    </source>
</evidence>
<dbReference type="EMBL" id="CAJNJA010015971">
    <property type="protein sequence ID" value="CAE7371908.1"/>
    <property type="molecule type" value="Genomic_DNA"/>
</dbReference>
<dbReference type="InterPro" id="IPR003819">
    <property type="entry name" value="TauD/TfdA-like"/>
</dbReference>
<dbReference type="InterPro" id="IPR050411">
    <property type="entry name" value="AlphaKG_dependent_hydroxylases"/>
</dbReference>
<feature type="domain" description="TauD/TfdA-like" evidence="3">
    <location>
        <begin position="30"/>
        <end position="323"/>
    </location>
</feature>